<evidence type="ECO:0000313" key="1">
    <source>
        <dbReference type="EMBL" id="KFH46114.1"/>
    </source>
</evidence>
<dbReference type="AlphaFoldDB" id="A0A086T9T2"/>
<dbReference type="EMBL" id="JPKY01000023">
    <property type="protein sequence ID" value="KFH46114.1"/>
    <property type="molecule type" value="Genomic_DNA"/>
</dbReference>
<dbReference type="OrthoDB" id="5132974at2759"/>
<comment type="caution">
    <text evidence="1">The sequence shown here is derived from an EMBL/GenBank/DDBJ whole genome shotgun (WGS) entry which is preliminary data.</text>
</comment>
<dbReference type="HOGENOM" id="CLU_2739414_0_0_1"/>
<keyword evidence="2" id="KW-1185">Reference proteome</keyword>
<protein>
    <submittedName>
        <fullName evidence="1">Uncharacterized protein</fullName>
    </submittedName>
</protein>
<gene>
    <name evidence="1" type="ORF">ACRE_030520</name>
</gene>
<organism evidence="1 2">
    <name type="scientific">Hapsidospora chrysogenum (strain ATCC 11550 / CBS 779.69 / DSM 880 / IAM 14645 / JCM 23072 / IMI 49137)</name>
    <name type="common">Acremonium chrysogenum</name>
    <dbReference type="NCBI Taxonomy" id="857340"/>
    <lineage>
        <taxon>Eukaryota</taxon>
        <taxon>Fungi</taxon>
        <taxon>Dikarya</taxon>
        <taxon>Ascomycota</taxon>
        <taxon>Pezizomycotina</taxon>
        <taxon>Sordariomycetes</taxon>
        <taxon>Hypocreomycetidae</taxon>
        <taxon>Hypocreales</taxon>
        <taxon>Bionectriaceae</taxon>
        <taxon>Hapsidospora</taxon>
    </lineage>
</organism>
<accession>A0A086T9T2</accession>
<name>A0A086T9T2_HAPC1</name>
<proteinExistence type="predicted"/>
<dbReference type="Proteomes" id="UP000029964">
    <property type="component" value="Unassembled WGS sequence"/>
</dbReference>
<sequence>MPPTEPQKTEREPVLTVTQALALQRGRVPLPNARGHRPWLKMTPEEREFAIEEALAEYRPILFAPIQPKLE</sequence>
<evidence type="ECO:0000313" key="2">
    <source>
        <dbReference type="Proteomes" id="UP000029964"/>
    </source>
</evidence>
<reference evidence="2" key="1">
    <citation type="journal article" date="2014" name="Genome Announc.">
        <title>Genome sequence and annotation of Acremonium chrysogenum, producer of the beta-lactam antibiotic cephalosporin C.</title>
        <authorList>
            <person name="Terfehr D."/>
            <person name="Dahlmann T.A."/>
            <person name="Specht T."/>
            <person name="Zadra I."/>
            <person name="Kuernsteiner H."/>
            <person name="Kueck U."/>
        </authorList>
    </citation>
    <scope>NUCLEOTIDE SEQUENCE [LARGE SCALE GENOMIC DNA]</scope>
    <source>
        <strain evidence="2">ATCC 11550 / CBS 779.69 / DSM 880 / IAM 14645 / JCM 23072 / IMI 49137</strain>
    </source>
</reference>